<protein>
    <submittedName>
        <fullName evidence="1">DUF6925 family protein</fullName>
    </submittedName>
</protein>
<dbReference type="Pfam" id="PF21973">
    <property type="entry name" value="DUF6925"/>
    <property type="match status" value="1"/>
</dbReference>
<comment type="caution">
    <text evidence="1">The sequence shown here is derived from an EMBL/GenBank/DDBJ whole genome shotgun (WGS) entry which is preliminary data.</text>
</comment>
<sequence>MSLPHDPFDLIADLLGDPAHGWSIGSFGAIGEFIRDPDEPVDLVHTSDRLEACTARGAIRVQRGAALTPIAWDSLSADGESWGHALAFCVPCKPSGPRVVRDLGIDEQAIRITERSDRLFDLGVGSGVVTMCLRTQDAGLIAAMEATQGQSVFSDGTVMAEVLRAQPHRVLLSPAGRVEVFQPIPPPDGKSPEGPHTHLLPKLISQDRGHSANVPIPEGWQSALNVHPASPWRTPLGERKPFDAALDRAFAPLLERFGLDEDRRTANAVRSMIEIGAAPEFADWPDSRRGRIKARIELRRLAADGDLRVRAWLKMFDRGGTEAPRDQEEEL</sequence>
<organism evidence="1 2">
    <name type="scientific">Novosphingobium soli</name>
    <dbReference type="NCBI Taxonomy" id="574956"/>
    <lineage>
        <taxon>Bacteria</taxon>
        <taxon>Pseudomonadati</taxon>
        <taxon>Pseudomonadota</taxon>
        <taxon>Alphaproteobacteria</taxon>
        <taxon>Sphingomonadales</taxon>
        <taxon>Sphingomonadaceae</taxon>
        <taxon>Novosphingobium</taxon>
    </lineage>
</organism>
<dbReference type="Proteomes" id="UP001589798">
    <property type="component" value="Unassembled WGS sequence"/>
</dbReference>
<reference evidence="1 2" key="1">
    <citation type="submission" date="2024-09" db="EMBL/GenBank/DDBJ databases">
        <authorList>
            <person name="Sun Q."/>
            <person name="Mori K."/>
        </authorList>
    </citation>
    <scope>NUCLEOTIDE SEQUENCE [LARGE SCALE GENOMIC DNA]</scope>
    <source>
        <strain evidence="1 2">CCM 7706</strain>
    </source>
</reference>
<dbReference type="InterPro" id="IPR053838">
    <property type="entry name" value="DUF6925"/>
</dbReference>
<keyword evidence="2" id="KW-1185">Reference proteome</keyword>
<proteinExistence type="predicted"/>
<accession>A0ABV6CYN7</accession>
<name>A0ABV6CYN7_9SPHN</name>
<evidence type="ECO:0000313" key="1">
    <source>
        <dbReference type="EMBL" id="MFC0205508.1"/>
    </source>
</evidence>
<evidence type="ECO:0000313" key="2">
    <source>
        <dbReference type="Proteomes" id="UP001589798"/>
    </source>
</evidence>
<dbReference type="RefSeq" id="WP_379488244.1">
    <property type="nucleotide sequence ID" value="NZ_JBHLWK010000018.1"/>
</dbReference>
<dbReference type="EMBL" id="JBHLWK010000018">
    <property type="protein sequence ID" value="MFC0205508.1"/>
    <property type="molecule type" value="Genomic_DNA"/>
</dbReference>
<gene>
    <name evidence="1" type="ORF">ACFFJC_14680</name>
</gene>